<sequence length="200" mass="22286">MARLTREQKQALTREKLLLSALDVVARDGYDGASVERIAEEAGFSKGAFYSNFSSKEEILLELLEGNAGHDVEELSELLREVTDPDEVIDIVARWCDSRASEQKWGIIAIEFMRRAQRDGTLSDRHRQLFVSQWEQAGALLQSKLLPGREPGISALDLGGIVLELTYGGISTFLKANTPGQMIRHVLNALRNSVHVTHSR</sequence>
<keyword evidence="1" id="KW-0805">Transcription regulation</keyword>
<dbReference type="Proteomes" id="UP000331127">
    <property type="component" value="Unassembled WGS sequence"/>
</dbReference>
<dbReference type="AlphaFoldDB" id="A0A5M3WMK4"/>
<keyword evidence="2 4" id="KW-0238">DNA-binding</keyword>
<protein>
    <submittedName>
        <fullName evidence="6">TetR family transcriptional regulator</fullName>
    </submittedName>
</protein>
<evidence type="ECO:0000256" key="4">
    <source>
        <dbReference type="PROSITE-ProRule" id="PRU00335"/>
    </source>
</evidence>
<dbReference type="InterPro" id="IPR001647">
    <property type="entry name" value="HTH_TetR"/>
</dbReference>
<dbReference type="PROSITE" id="PS50977">
    <property type="entry name" value="HTH_TETR_2"/>
    <property type="match status" value="1"/>
</dbReference>
<reference evidence="6 7" key="1">
    <citation type="submission" date="2019-10" db="EMBL/GenBank/DDBJ databases">
        <title>Whole genome shotgun sequence of Acrocarpospora macrocephala NBRC 16266.</title>
        <authorList>
            <person name="Ichikawa N."/>
            <person name="Kimura A."/>
            <person name="Kitahashi Y."/>
            <person name="Komaki H."/>
            <person name="Oguchi A."/>
        </authorList>
    </citation>
    <scope>NUCLEOTIDE SEQUENCE [LARGE SCALE GENOMIC DNA]</scope>
    <source>
        <strain evidence="6 7">NBRC 16266</strain>
    </source>
</reference>
<dbReference type="RefSeq" id="WP_155355248.1">
    <property type="nucleotide sequence ID" value="NZ_BAAAHL010000027.1"/>
</dbReference>
<feature type="DNA-binding region" description="H-T-H motif" evidence="4">
    <location>
        <begin position="34"/>
        <end position="53"/>
    </location>
</feature>
<dbReference type="GO" id="GO:0000976">
    <property type="term" value="F:transcription cis-regulatory region binding"/>
    <property type="evidence" value="ECO:0007669"/>
    <property type="project" value="TreeGrafter"/>
</dbReference>
<dbReference type="InterPro" id="IPR009057">
    <property type="entry name" value="Homeodomain-like_sf"/>
</dbReference>
<evidence type="ECO:0000256" key="3">
    <source>
        <dbReference type="ARBA" id="ARBA00023163"/>
    </source>
</evidence>
<evidence type="ECO:0000313" key="6">
    <source>
        <dbReference type="EMBL" id="GES09730.1"/>
    </source>
</evidence>
<evidence type="ECO:0000256" key="1">
    <source>
        <dbReference type="ARBA" id="ARBA00023015"/>
    </source>
</evidence>
<dbReference type="PANTHER" id="PTHR30055:SF234">
    <property type="entry name" value="HTH-TYPE TRANSCRIPTIONAL REGULATOR BETI"/>
    <property type="match status" value="1"/>
</dbReference>
<evidence type="ECO:0000259" key="5">
    <source>
        <dbReference type="PROSITE" id="PS50977"/>
    </source>
</evidence>
<dbReference type="Pfam" id="PF00440">
    <property type="entry name" value="TetR_N"/>
    <property type="match status" value="1"/>
</dbReference>
<dbReference type="OrthoDB" id="7252896at2"/>
<gene>
    <name evidence="6" type="ORF">Amac_033260</name>
</gene>
<keyword evidence="3" id="KW-0804">Transcription</keyword>
<keyword evidence="7" id="KW-1185">Reference proteome</keyword>
<dbReference type="SUPFAM" id="SSF46689">
    <property type="entry name" value="Homeodomain-like"/>
    <property type="match status" value="1"/>
</dbReference>
<name>A0A5M3WMK4_9ACTN</name>
<comment type="caution">
    <text evidence="6">The sequence shown here is derived from an EMBL/GenBank/DDBJ whole genome shotgun (WGS) entry which is preliminary data.</text>
</comment>
<dbReference type="PANTHER" id="PTHR30055">
    <property type="entry name" value="HTH-TYPE TRANSCRIPTIONAL REGULATOR RUTR"/>
    <property type="match status" value="1"/>
</dbReference>
<evidence type="ECO:0000313" key="7">
    <source>
        <dbReference type="Proteomes" id="UP000331127"/>
    </source>
</evidence>
<dbReference type="PRINTS" id="PR00455">
    <property type="entry name" value="HTHTETR"/>
</dbReference>
<dbReference type="InterPro" id="IPR050109">
    <property type="entry name" value="HTH-type_TetR-like_transc_reg"/>
</dbReference>
<organism evidence="6 7">
    <name type="scientific">Acrocarpospora macrocephala</name>
    <dbReference type="NCBI Taxonomy" id="150177"/>
    <lineage>
        <taxon>Bacteria</taxon>
        <taxon>Bacillati</taxon>
        <taxon>Actinomycetota</taxon>
        <taxon>Actinomycetes</taxon>
        <taxon>Streptosporangiales</taxon>
        <taxon>Streptosporangiaceae</taxon>
        <taxon>Acrocarpospora</taxon>
    </lineage>
</organism>
<dbReference type="EMBL" id="BLAE01000017">
    <property type="protein sequence ID" value="GES09730.1"/>
    <property type="molecule type" value="Genomic_DNA"/>
</dbReference>
<accession>A0A5M3WMK4</accession>
<evidence type="ECO:0000256" key="2">
    <source>
        <dbReference type="ARBA" id="ARBA00023125"/>
    </source>
</evidence>
<dbReference type="Gene3D" id="1.10.357.10">
    <property type="entry name" value="Tetracycline Repressor, domain 2"/>
    <property type="match status" value="1"/>
</dbReference>
<proteinExistence type="predicted"/>
<dbReference type="GO" id="GO:0003700">
    <property type="term" value="F:DNA-binding transcription factor activity"/>
    <property type="evidence" value="ECO:0007669"/>
    <property type="project" value="TreeGrafter"/>
</dbReference>
<feature type="domain" description="HTH tetR-type" evidence="5">
    <location>
        <begin position="11"/>
        <end position="71"/>
    </location>
</feature>